<dbReference type="EMBL" id="JAHLUX010000001">
    <property type="protein sequence ID" value="KAG7821912.1"/>
    <property type="molecule type" value="Genomic_DNA"/>
</dbReference>
<reference evidence="1" key="1">
    <citation type="journal article" date="2021" name="G3 (Bethesda)">
        <title>Genomic diversity, chromosomal rearrangements, and interspecies hybridization in the ogataea polymorpha species complex.</title>
        <authorList>
            <person name="Hanson S.J."/>
            <person name="Cinneide E.O."/>
            <person name="Salzberg L.I."/>
            <person name="Wolfe K.H."/>
            <person name="McGowan J."/>
            <person name="Fitzpatrick D.A."/>
            <person name="Matlin K."/>
        </authorList>
    </citation>
    <scope>NUCLEOTIDE SEQUENCE</scope>
    <source>
        <strain evidence="1">61-244</strain>
    </source>
</reference>
<gene>
    <name evidence="1" type="ORF">KL928_000387</name>
</gene>
<evidence type="ECO:0000313" key="1">
    <source>
        <dbReference type="EMBL" id="KAG7821912.1"/>
    </source>
</evidence>
<proteinExistence type="predicted"/>
<protein>
    <submittedName>
        <fullName evidence="1">Uncharacterized protein</fullName>
    </submittedName>
</protein>
<dbReference type="RefSeq" id="XP_043062282.1">
    <property type="nucleotide sequence ID" value="XM_043204504.1"/>
</dbReference>
<sequence length="153" mass="17541">MLERAKTVHRFVNQLRLGSKHKRSFWKKSSPNTNVSEASIQTTDKSSANILLTDGVGTSNEATSNTSHHVESTELSFISVDHDLGDLSEQFYLVPSRERNVPSKEQSESSSTYSDSFNFEWVNDIISMYMTYDTEVPRWAFVEADYDYYSNFL</sequence>
<accession>A0AAN6DLA1</accession>
<dbReference type="AlphaFoldDB" id="A0AAN6DLA1"/>
<dbReference type="Proteomes" id="UP001196530">
    <property type="component" value="Unassembled WGS sequence"/>
</dbReference>
<name>A0AAN6DLA1_PICAN</name>
<organism evidence="1 2">
    <name type="scientific">Pichia angusta</name>
    <name type="common">Yeast</name>
    <name type="synonym">Hansenula polymorpha</name>
    <dbReference type="NCBI Taxonomy" id="870730"/>
    <lineage>
        <taxon>Eukaryota</taxon>
        <taxon>Fungi</taxon>
        <taxon>Dikarya</taxon>
        <taxon>Ascomycota</taxon>
        <taxon>Saccharomycotina</taxon>
        <taxon>Pichiomycetes</taxon>
        <taxon>Pichiales</taxon>
        <taxon>Pichiaceae</taxon>
        <taxon>Ogataea</taxon>
    </lineage>
</organism>
<comment type="caution">
    <text evidence="1">The sequence shown here is derived from an EMBL/GenBank/DDBJ whole genome shotgun (WGS) entry which is preliminary data.</text>
</comment>
<evidence type="ECO:0000313" key="2">
    <source>
        <dbReference type="Proteomes" id="UP001196530"/>
    </source>
</evidence>
<dbReference type="GeneID" id="66124438"/>